<dbReference type="GO" id="GO:0006955">
    <property type="term" value="P:immune response"/>
    <property type="evidence" value="ECO:0007669"/>
    <property type="project" value="InterPro"/>
</dbReference>
<reference evidence="5 6" key="2">
    <citation type="submission" date="2019-08" db="EMBL/GenBank/DDBJ databases">
        <title>Amycolatopsis acidicola sp. nov., isolated from peat swamp forest soil.</title>
        <authorList>
            <person name="Srisuk N."/>
        </authorList>
    </citation>
    <scope>NUCLEOTIDE SEQUENCE [LARGE SCALE GENOMIC DNA]</scope>
    <source>
        <strain evidence="5 6">TBRC 6029</strain>
    </source>
</reference>
<dbReference type="EMBL" id="VJWX01000217">
    <property type="protein sequence ID" value="TVT45086.1"/>
    <property type="molecule type" value="Genomic_DNA"/>
</dbReference>
<dbReference type="InterPro" id="IPR006558">
    <property type="entry name" value="LamG-like"/>
</dbReference>
<dbReference type="PANTHER" id="PTHR46943">
    <property type="entry name" value="PENTRAXIN-RELATED PROTEIN PTX3"/>
    <property type="match status" value="1"/>
</dbReference>
<comment type="caution">
    <text evidence="5">The sequence shown here is derived from an EMBL/GenBank/DDBJ whole genome shotgun (WGS) entry which is preliminary data.</text>
</comment>
<gene>
    <name evidence="5" type="ORF">FNH05_20860</name>
</gene>
<dbReference type="Pfam" id="PF13385">
    <property type="entry name" value="Laminin_G_3"/>
    <property type="match status" value="3"/>
</dbReference>
<dbReference type="Proteomes" id="UP000320011">
    <property type="component" value="Unassembled WGS sequence"/>
</dbReference>
<dbReference type="OrthoDB" id="324838at2"/>
<dbReference type="InterPro" id="IPR013320">
    <property type="entry name" value="ConA-like_dom_sf"/>
</dbReference>
<reference evidence="5 6" key="1">
    <citation type="submission" date="2019-07" db="EMBL/GenBank/DDBJ databases">
        <authorList>
            <person name="Duangmal K."/>
            <person name="Teo W.F.A."/>
        </authorList>
    </citation>
    <scope>NUCLEOTIDE SEQUENCE [LARGE SCALE GENOMIC DNA]</scope>
    <source>
        <strain evidence="5 6">TBRC 6029</strain>
    </source>
</reference>
<dbReference type="InterPro" id="IPR042837">
    <property type="entry name" value="PTX3"/>
</dbReference>
<accession>A0A558C8J2</accession>
<sequence>MVFARQDQKAVLVSSATTETSQTVANPDGSWTLTEYEHPVRVRQGNVWSGIDTTLVKQSDGSIGPKATTVALSLNPGGVGSAKVPIVTAGDRDGHSVGLRWGSDLPTPTLAGDTATYAELLPGVDLTVRALPEGYVETVVIKTRQAAQNPSLASIPFGIYTSNTTVGIAKGEGHGRPTTASGAATDGFVVKDAAGKVLFDGDASRMWDSSGAGSAARAQLGEGGGRRESVMNVALTTNQVTVSPDKAFLDDPATQYPVMLDPDNWCTSCGIQAHVVVQSGYPTAHNYNATTGDLSDLKAGYETLDAAGVSRSYVQMNAAPFAGTKIHSATLNTTVTHTYNCSGTAATDLWLTGPVDANTTWNSQPGWTSKLGSSNVANCNDAPNVVGQFEATTAVQQSSDQRWPNVTFMLIGSTENSTAGWRRFALNPYLQVNYDSYPNAPWNLTMQNGRFGCVQGTNRPWLATKNPQLAGLVSDPDGGTLFAGFAVGAGTAGNSTNVHDNSGSLVTVGTPGQNQAATAQFAAVPDGWITADGIYNWSMQVNDGELWSPWVGSCEFAVDSTAPLAPVVSMTDATPPAHQGDSVHFSVSVNMATTGFYDIDHFIYSTDGGEPQPQASPSIKATQGTDGSGKPIATAKLSAIAINGNQNYIKVKAVNKAGTPGPDATCTATGSLDAASCSYHVVPYVPSSNLVGAWALDEMGGRTLADTVKTTPNNDGVTAHDAQLMNGGDWVAGYDHGNSWTHPDLAGYSEGTKGALTLDGSTGFADAGAPVVNTTGSFTVAAWVKLGNTNKFQTVLSQDGNQASGFYLQYSQVDNAWAFSMVTADQASPSGVVRAKSMSPPTVGVWTHLAGTYDASTGTMTLYVNGFKQAVGVLTSWAAGGDLVIGAGKYNGARSDYLTGQVDDVQVWQRVLSGQEAHDLANAAAPVAKYGLAEGCASALGSTASSLNGNWAFDNGTGSIAADTGPFANDLTLSGGYTWTTGHSGQAVHFDGTTGQATAAAPAVDTTQAFTVSAWAKLDDLNGLYTVLTQGGTQTAGFQLRYSSDVNRWVFGMTTADDATVDNYHWAVGRQAPQAGAWTLLTGVFDPSTMAVRLYVNGKLEGQNTLPTVWSTNGGFTVGSNIGISNFFKGTIDGVQVWSQALTDDQIASLAGYSYFDSISAAPGTASGGVQLTAGTDACAATFDNTWTGQVDAGRPATFRTDGSYTIEAWVNRTWTSADIAAKGAVDPSGRAAVGVDDPQYSPVLLGYHNWPDANGSPHPKWTALISSSATSGAAWYGISDADATYNTWVHLAVTYDASTNIMAFYVNGVKQNTYPNTSGGQGVTSRASTGDLFLGRGVWNGARNDEWYGGVAGVRIYTGLRDQGALIRDAKVDDPGAMSGHTHL</sequence>
<evidence type="ECO:0000256" key="3">
    <source>
        <dbReference type="SAM" id="MobiDB-lite"/>
    </source>
</evidence>
<feature type="domain" description="LamG-like jellyroll fold" evidence="4">
    <location>
        <begin position="776"/>
        <end position="915"/>
    </location>
</feature>
<evidence type="ECO:0000256" key="2">
    <source>
        <dbReference type="ARBA" id="ARBA00023157"/>
    </source>
</evidence>
<evidence type="ECO:0000256" key="1">
    <source>
        <dbReference type="ARBA" id="ARBA00022729"/>
    </source>
</evidence>
<proteinExistence type="predicted"/>
<feature type="region of interest" description="Disordered" evidence="3">
    <location>
        <begin position="607"/>
        <end position="628"/>
    </location>
</feature>
<name>A0A558C8J2_9PSEU</name>
<keyword evidence="6" id="KW-1185">Reference proteome</keyword>
<evidence type="ECO:0000313" key="5">
    <source>
        <dbReference type="EMBL" id="TVT45086.1"/>
    </source>
</evidence>
<keyword evidence="1" id="KW-0732">Signal</keyword>
<dbReference type="PANTHER" id="PTHR46943:SF1">
    <property type="entry name" value="PENTRAXIN-RELATED PROTEIN PTX3"/>
    <property type="match status" value="1"/>
</dbReference>
<evidence type="ECO:0000313" key="6">
    <source>
        <dbReference type="Proteomes" id="UP000320011"/>
    </source>
</evidence>
<dbReference type="SUPFAM" id="SSF49899">
    <property type="entry name" value="Concanavalin A-like lectins/glucanases"/>
    <property type="match status" value="3"/>
</dbReference>
<protein>
    <submittedName>
        <fullName evidence="5">LamG domain-containing protein</fullName>
    </submittedName>
</protein>
<feature type="domain" description="LamG-like jellyroll fold" evidence="4">
    <location>
        <begin position="1008"/>
        <end position="1145"/>
    </location>
</feature>
<feature type="domain" description="LamG-like jellyroll fold" evidence="4">
    <location>
        <begin position="1203"/>
        <end position="1365"/>
    </location>
</feature>
<keyword evidence="2" id="KW-1015">Disulfide bond</keyword>
<feature type="compositionally biased region" description="Polar residues" evidence="3">
    <location>
        <begin position="613"/>
        <end position="625"/>
    </location>
</feature>
<dbReference type="Gene3D" id="2.60.120.200">
    <property type="match status" value="3"/>
</dbReference>
<evidence type="ECO:0000259" key="4">
    <source>
        <dbReference type="SMART" id="SM00560"/>
    </source>
</evidence>
<dbReference type="SMART" id="SM00560">
    <property type="entry name" value="LamGL"/>
    <property type="match status" value="3"/>
</dbReference>
<organism evidence="5 6">
    <name type="scientific">Amycolatopsis rhizosphaerae</name>
    <dbReference type="NCBI Taxonomy" id="2053003"/>
    <lineage>
        <taxon>Bacteria</taxon>
        <taxon>Bacillati</taxon>
        <taxon>Actinomycetota</taxon>
        <taxon>Actinomycetes</taxon>
        <taxon>Pseudonocardiales</taxon>
        <taxon>Pseudonocardiaceae</taxon>
        <taxon>Amycolatopsis</taxon>
    </lineage>
</organism>